<sequence>MNYNVYIQSNNGETSFLDITLQQAEKIANVYKQEETTFTLNYVEYGFKRIHRIAFFENRDGHSAEKLESWIESNTSFGLEPQMDPETMKTFGAEVTSEFVEDQSFGYEKNVALKRKQERDDFYVNPSRIEELSTIKSSSFDLGKLIRLCEELNDNWKKENFYSVGLIGRSIINHVPPIFGTFTKFEQVVANGSNSSFRKNVNSLHESLRSIADSYTHHTIRRKESLPNEQQVDFRANLDILLVEIIRILHV</sequence>
<organism evidence="1 2">
    <name type="scientific">Pedobacter yonginense</name>
    <dbReference type="NCBI Taxonomy" id="651869"/>
    <lineage>
        <taxon>Bacteria</taxon>
        <taxon>Pseudomonadati</taxon>
        <taxon>Bacteroidota</taxon>
        <taxon>Sphingobacteriia</taxon>
        <taxon>Sphingobacteriales</taxon>
        <taxon>Sphingobacteriaceae</taxon>
        <taxon>Pedobacter</taxon>
    </lineage>
</organism>
<name>A0A317EIJ2_9SPHI</name>
<proteinExistence type="predicted"/>
<dbReference type="EMBL" id="QGNZ01000004">
    <property type="protein sequence ID" value="PWS26165.1"/>
    <property type="molecule type" value="Genomic_DNA"/>
</dbReference>
<reference evidence="1 2" key="1">
    <citation type="submission" date="2018-05" db="EMBL/GenBank/DDBJ databases">
        <title>Pedobacter paludis sp. nov., isolated from wetland soil.</title>
        <authorList>
            <person name="Zhang Y."/>
            <person name="Wang G."/>
        </authorList>
    </citation>
    <scope>NUCLEOTIDE SEQUENCE [LARGE SCALE GENOMIC DNA]</scope>
    <source>
        <strain evidence="1 2">KCTC22721</strain>
    </source>
</reference>
<dbReference type="OrthoDB" id="700862at2"/>
<keyword evidence="2" id="KW-1185">Reference proteome</keyword>
<dbReference type="RefSeq" id="WP_109926730.1">
    <property type="nucleotide sequence ID" value="NZ_QGNZ01000004.1"/>
</dbReference>
<dbReference type="Proteomes" id="UP000245379">
    <property type="component" value="Unassembled WGS sequence"/>
</dbReference>
<comment type="caution">
    <text evidence="1">The sequence shown here is derived from an EMBL/GenBank/DDBJ whole genome shotgun (WGS) entry which is preliminary data.</text>
</comment>
<gene>
    <name evidence="1" type="ORF">DHW03_15325</name>
</gene>
<accession>A0A317EIJ2</accession>
<protein>
    <submittedName>
        <fullName evidence="1">Uncharacterized protein</fullName>
    </submittedName>
</protein>
<evidence type="ECO:0000313" key="1">
    <source>
        <dbReference type="EMBL" id="PWS26165.1"/>
    </source>
</evidence>
<evidence type="ECO:0000313" key="2">
    <source>
        <dbReference type="Proteomes" id="UP000245379"/>
    </source>
</evidence>
<dbReference type="AlphaFoldDB" id="A0A317EIJ2"/>